<dbReference type="InterPro" id="IPR007813">
    <property type="entry name" value="PilN"/>
</dbReference>
<comment type="caution">
    <text evidence="1">The sequence shown here is derived from an EMBL/GenBank/DDBJ whole genome shotgun (WGS) entry which is preliminary data.</text>
</comment>
<dbReference type="EMBL" id="BAABGA010000120">
    <property type="protein sequence ID" value="GAA4471636.1"/>
    <property type="molecule type" value="Genomic_DNA"/>
</dbReference>
<sequence length="505" mass="56370">MTSLSSKQKNDNERGKLFGLWIENRMVQVAIATPIQGERYRLEIDAIRCPIANGWLTASHASAFADAIATLVDRHDMRRGTVCLSLDGDICVNRITLGTSDTVDHELSTLQHRVPRYLQLGPGEKVTGLLRTRIDAQSDYAATSVANQSVMRMIYDTLRESDIEVAWAEPSLISMARLIGYTSTDSAHPLLIADGTGTRWNVGIIHEGRLILDYRPATAKTVEALQATLDGHISRLQRFCHRHLGIDGGGLKKLLICGTAEKVEDAAERFQRSPEFDEVILRVPPCPQLYDISNVDCDSHCVPAVASVLPLMLGVTVEEVPDLLRDVRRAPELSLPAQILRVAWPALVAALLLMLSFTMVHHARHHASQLKQGTEQVQAQVIATQTRMTELARQRELLEHRKAIERQSAEVDWIAQLERITQSLPDLAKLNEYRVESGSHIRLEGTVLDERVVYEILEQLRQLPEVSEVALHSTTPEANSEATRFSIRLSMTPRHPLSVEPAQHE</sequence>
<evidence type="ECO:0000313" key="2">
    <source>
        <dbReference type="Proteomes" id="UP001500840"/>
    </source>
</evidence>
<dbReference type="Pfam" id="PF05137">
    <property type="entry name" value="PilN"/>
    <property type="match status" value="1"/>
</dbReference>
<keyword evidence="2" id="KW-1185">Reference proteome</keyword>
<proteinExistence type="predicted"/>
<protein>
    <recommendedName>
        <fullName evidence="3">Fimbrial assembly protein (PilN)</fullName>
    </recommendedName>
</protein>
<reference evidence="2" key="1">
    <citation type="journal article" date="2019" name="Int. J. Syst. Evol. Microbiol.">
        <title>The Global Catalogue of Microorganisms (GCM) 10K type strain sequencing project: providing services to taxonomists for standard genome sequencing and annotation.</title>
        <authorList>
            <consortium name="The Broad Institute Genomics Platform"/>
            <consortium name="The Broad Institute Genome Sequencing Center for Infectious Disease"/>
            <person name="Wu L."/>
            <person name="Ma J."/>
        </authorList>
    </citation>
    <scope>NUCLEOTIDE SEQUENCE [LARGE SCALE GENOMIC DNA]</scope>
    <source>
        <strain evidence="2">JCM 17759</strain>
    </source>
</reference>
<dbReference type="Proteomes" id="UP001500840">
    <property type="component" value="Unassembled WGS sequence"/>
</dbReference>
<name>A0ABP8NUC6_9BACT</name>
<evidence type="ECO:0008006" key="3">
    <source>
        <dbReference type="Google" id="ProtNLM"/>
    </source>
</evidence>
<dbReference type="RefSeq" id="WP_345327953.1">
    <property type="nucleotide sequence ID" value="NZ_BAABGA010000120.1"/>
</dbReference>
<accession>A0ABP8NUC6</accession>
<dbReference type="PANTHER" id="PTHR40278">
    <property type="entry name" value="DNA UTILIZATION PROTEIN HOFN"/>
    <property type="match status" value="1"/>
</dbReference>
<organism evidence="1 2">
    <name type="scientific">Novipirellula rosea</name>
    <dbReference type="NCBI Taxonomy" id="1031540"/>
    <lineage>
        <taxon>Bacteria</taxon>
        <taxon>Pseudomonadati</taxon>
        <taxon>Planctomycetota</taxon>
        <taxon>Planctomycetia</taxon>
        <taxon>Pirellulales</taxon>
        <taxon>Pirellulaceae</taxon>
        <taxon>Novipirellula</taxon>
    </lineage>
</organism>
<gene>
    <name evidence="1" type="ORF">GCM10023156_66530</name>
</gene>
<dbReference type="PANTHER" id="PTHR40278:SF1">
    <property type="entry name" value="DNA UTILIZATION PROTEIN HOFN"/>
    <property type="match status" value="1"/>
</dbReference>
<evidence type="ECO:0000313" key="1">
    <source>
        <dbReference type="EMBL" id="GAA4471636.1"/>
    </source>
</evidence>
<dbReference type="InterPro" id="IPR052534">
    <property type="entry name" value="Extracell_DNA_Util/SecSys_Comp"/>
</dbReference>